<feature type="signal peptide" evidence="1">
    <location>
        <begin position="1"/>
        <end position="19"/>
    </location>
</feature>
<gene>
    <name evidence="2" type="ORF">Dxin01_01564</name>
</gene>
<accession>A0ABP9V972</accession>
<protein>
    <recommendedName>
        <fullName evidence="4">DUF11 domain-containing protein</fullName>
    </recommendedName>
</protein>
<comment type="caution">
    <text evidence="2">The sequence shown here is derived from an EMBL/GenBank/DDBJ whole genome shotgun (WGS) entry which is preliminary data.</text>
</comment>
<feature type="chain" id="PRO_5047439586" description="DUF11 domain-containing protein" evidence="1">
    <location>
        <begin position="20"/>
        <end position="167"/>
    </location>
</feature>
<evidence type="ECO:0000313" key="2">
    <source>
        <dbReference type="EMBL" id="GAA5501825.1"/>
    </source>
</evidence>
<keyword evidence="1" id="KW-0732">Signal</keyword>
<proteinExistence type="predicted"/>
<name>A0ABP9V972_9DEIO</name>
<dbReference type="InterPro" id="IPR014468">
    <property type="entry name" value="UCP014979"/>
</dbReference>
<keyword evidence="3" id="KW-1185">Reference proteome</keyword>
<dbReference type="EMBL" id="BAABRN010000014">
    <property type="protein sequence ID" value="GAA5501825.1"/>
    <property type="molecule type" value="Genomic_DNA"/>
</dbReference>
<dbReference type="RefSeq" id="WP_353541798.1">
    <property type="nucleotide sequence ID" value="NZ_BAABRN010000014.1"/>
</dbReference>
<sequence>MKKNSTIFLVILMTGLAAAQQAAQKQISFVLSQDLIKRTAVDGKVVEEIVPTPKTVMPGDLLREEVSFKNVSDKPLSRLNVSVPVPSGTEFAGSATPQNERWSLFFSADGGKSFAVNPQQKVTVTENGKTVTKLVPAPTSAYTHVRWTVTNLKSDESLKLSFRVRVK</sequence>
<evidence type="ECO:0000256" key="1">
    <source>
        <dbReference type="SAM" id="SignalP"/>
    </source>
</evidence>
<dbReference type="Proteomes" id="UP001458946">
    <property type="component" value="Unassembled WGS sequence"/>
</dbReference>
<evidence type="ECO:0008006" key="4">
    <source>
        <dbReference type="Google" id="ProtNLM"/>
    </source>
</evidence>
<evidence type="ECO:0000313" key="3">
    <source>
        <dbReference type="Proteomes" id="UP001458946"/>
    </source>
</evidence>
<reference evidence="2 3" key="1">
    <citation type="submission" date="2024-02" db="EMBL/GenBank/DDBJ databases">
        <title>Deinococcus xinjiangensis NBRC 107630.</title>
        <authorList>
            <person name="Ichikawa N."/>
            <person name="Katano-Makiyama Y."/>
            <person name="Hidaka K."/>
        </authorList>
    </citation>
    <scope>NUCLEOTIDE SEQUENCE [LARGE SCALE GENOMIC DNA]</scope>
    <source>
        <strain evidence="2 3">NBRC 107630</strain>
    </source>
</reference>
<dbReference type="PIRSF" id="PIRSF014979">
    <property type="entry name" value="UCP014979"/>
    <property type="match status" value="1"/>
</dbReference>
<organism evidence="2 3">
    <name type="scientific">Deinococcus xinjiangensis</name>
    <dbReference type="NCBI Taxonomy" id="457454"/>
    <lineage>
        <taxon>Bacteria</taxon>
        <taxon>Thermotogati</taxon>
        <taxon>Deinococcota</taxon>
        <taxon>Deinococci</taxon>
        <taxon>Deinococcales</taxon>
        <taxon>Deinococcaceae</taxon>
        <taxon>Deinococcus</taxon>
    </lineage>
</organism>